<sequence length="46" mass="5075">MRNKPNAKVIDIHSTTLGGEADFSSLFLGRDLEPSCWILVSRDARG</sequence>
<protein>
    <submittedName>
        <fullName evidence="1">Uncharacterized protein</fullName>
    </submittedName>
</protein>
<comment type="caution">
    <text evidence="1">The sequence shown here is derived from an EMBL/GenBank/DDBJ whole genome shotgun (WGS) entry which is preliminary data.</text>
</comment>
<dbReference type="Proteomes" id="UP000028725">
    <property type="component" value="Unassembled WGS sequence"/>
</dbReference>
<evidence type="ECO:0000313" key="1">
    <source>
        <dbReference type="EMBL" id="KFE69130.1"/>
    </source>
</evidence>
<reference evidence="1 2" key="1">
    <citation type="submission" date="2014-04" db="EMBL/GenBank/DDBJ databases">
        <title>Genome assembly of Hyalangium minutum DSM 14724.</title>
        <authorList>
            <person name="Sharma G."/>
            <person name="Subramanian S."/>
        </authorList>
    </citation>
    <scope>NUCLEOTIDE SEQUENCE [LARGE SCALE GENOMIC DNA]</scope>
    <source>
        <strain evidence="1 2">DSM 14724</strain>
    </source>
</reference>
<organism evidence="1 2">
    <name type="scientific">Hyalangium minutum</name>
    <dbReference type="NCBI Taxonomy" id="394096"/>
    <lineage>
        <taxon>Bacteria</taxon>
        <taxon>Pseudomonadati</taxon>
        <taxon>Myxococcota</taxon>
        <taxon>Myxococcia</taxon>
        <taxon>Myxococcales</taxon>
        <taxon>Cystobacterineae</taxon>
        <taxon>Archangiaceae</taxon>
        <taxon>Hyalangium</taxon>
    </lineage>
</organism>
<accession>A0A085WN67</accession>
<evidence type="ECO:0000313" key="2">
    <source>
        <dbReference type="Proteomes" id="UP000028725"/>
    </source>
</evidence>
<gene>
    <name evidence="1" type="ORF">DB31_7032</name>
</gene>
<dbReference type="EMBL" id="JMCB01000005">
    <property type="protein sequence ID" value="KFE69130.1"/>
    <property type="molecule type" value="Genomic_DNA"/>
</dbReference>
<dbReference type="AlphaFoldDB" id="A0A085WN67"/>
<keyword evidence="2" id="KW-1185">Reference proteome</keyword>
<proteinExistence type="predicted"/>
<name>A0A085WN67_9BACT</name>